<comment type="caution">
    <text evidence="2">The sequence shown here is derived from an EMBL/GenBank/DDBJ whole genome shotgun (WGS) entry which is preliminary data.</text>
</comment>
<feature type="transmembrane region" description="Helical" evidence="1">
    <location>
        <begin position="202"/>
        <end position="222"/>
    </location>
</feature>
<keyword evidence="1" id="KW-0812">Transmembrane</keyword>
<feature type="transmembrane region" description="Helical" evidence="1">
    <location>
        <begin position="144"/>
        <end position="164"/>
    </location>
</feature>
<evidence type="ECO:0000256" key="1">
    <source>
        <dbReference type="SAM" id="Phobius"/>
    </source>
</evidence>
<accession>A0ABP6T605</accession>
<reference evidence="3" key="1">
    <citation type="journal article" date="2019" name="Int. J. Syst. Evol. Microbiol.">
        <title>The Global Catalogue of Microorganisms (GCM) 10K type strain sequencing project: providing services to taxonomists for standard genome sequencing and annotation.</title>
        <authorList>
            <consortium name="The Broad Institute Genomics Platform"/>
            <consortium name="The Broad Institute Genome Sequencing Center for Infectious Disease"/>
            <person name="Wu L."/>
            <person name="Ma J."/>
        </authorList>
    </citation>
    <scope>NUCLEOTIDE SEQUENCE [LARGE SCALE GENOMIC DNA]</scope>
    <source>
        <strain evidence="3">JCM 9458</strain>
    </source>
</reference>
<dbReference type="EMBL" id="BAAAYN010000044">
    <property type="protein sequence ID" value="GAA3394088.1"/>
    <property type="molecule type" value="Genomic_DNA"/>
</dbReference>
<dbReference type="Proteomes" id="UP001501676">
    <property type="component" value="Unassembled WGS sequence"/>
</dbReference>
<dbReference type="PANTHER" id="PTHR38457:SF1">
    <property type="entry name" value="REGULATOR ABRB-RELATED"/>
    <property type="match status" value="1"/>
</dbReference>
<name>A0ABP6T605_9ACTN</name>
<dbReference type="PIRSF" id="PIRSF038991">
    <property type="entry name" value="Protein_AbrB"/>
    <property type="match status" value="1"/>
</dbReference>
<dbReference type="InterPro" id="IPR017516">
    <property type="entry name" value="AbrB_dup"/>
</dbReference>
<proteinExistence type="predicted"/>
<keyword evidence="1" id="KW-0472">Membrane</keyword>
<keyword evidence="3" id="KW-1185">Reference proteome</keyword>
<dbReference type="NCBIfam" id="TIGR03082">
    <property type="entry name" value="Gneg_AbrB_dup"/>
    <property type="match status" value="2"/>
</dbReference>
<feature type="transmembrane region" description="Helical" evidence="1">
    <location>
        <begin position="81"/>
        <end position="105"/>
    </location>
</feature>
<evidence type="ECO:0000313" key="2">
    <source>
        <dbReference type="EMBL" id="GAA3394088.1"/>
    </source>
</evidence>
<protein>
    <submittedName>
        <fullName evidence="2">AbrB family transcriptional regulator</fullName>
    </submittedName>
</protein>
<dbReference type="InterPro" id="IPR007820">
    <property type="entry name" value="AbrB_fam"/>
</dbReference>
<feature type="transmembrane region" description="Helical" evidence="1">
    <location>
        <begin position="176"/>
        <end position="195"/>
    </location>
</feature>
<dbReference type="RefSeq" id="WP_345731805.1">
    <property type="nucleotide sequence ID" value="NZ_BAAAYN010000044.1"/>
</dbReference>
<dbReference type="Pfam" id="PF05145">
    <property type="entry name" value="AbrB"/>
    <property type="match status" value="1"/>
</dbReference>
<organism evidence="2 3">
    <name type="scientific">Cryptosporangium minutisporangium</name>
    <dbReference type="NCBI Taxonomy" id="113569"/>
    <lineage>
        <taxon>Bacteria</taxon>
        <taxon>Bacillati</taxon>
        <taxon>Actinomycetota</taxon>
        <taxon>Actinomycetes</taxon>
        <taxon>Cryptosporangiales</taxon>
        <taxon>Cryptosporangiaceae</taxon>
        <taxon>Cryptosporangium</taxon>
    </lineage>
</organism>
<sequence length="359" mass="36090">MAWFLIAAAVALVAFGFTALGLPSATLFAALLVGVLVSIRKTDQPPYKLPLIATRLGQACIGVLIGALVQPSAIGALASDWLVVLAATLATLVLSLLVGVLLGLHRDLDPVTGSFALVAGGASGLTAISHELGADQRVVEVVQYLRVLVIVVAMPAVATALPGGGGTGTAPTGGDAPLVVDLLVTAGCAVVGLPLARYLPKVPAVALLGPMLISAVLTATGVSQGATVPAAIEQVAYALIGLQVGLSFTRESLRSVRRVLPLALGLVVALIVATAAVGIPLLRLAGASPLDAYLATTPGGLYAVLATATSTGADTTLVLTVQVLRVIVMLLLAPAIAVLLSRRRALPRPAEDTDPDSVP</sequence>
<feature type="transmembrane region" description="Helical" evidence="1">
    <location>
        <begin position="49"/>
        <end position="69"/>
    </location>
</feature>
<feature type="transmembrane region" description="Helical" evidence="1">
    <location>
        <begin position="317"/>
        <end position="340"/>
    </location>
</feature>
<gene>
    <name evidence="2" type="ORF">GCM10020369_62160</name>
</gene>
<evidence type="ECO:0000313" key="3">
    <source>
        <dbReference type="Proteomes" id="UP001501676"/>
    </source>
</evidence>
<keyword evidence="1" id="KW-1133">Transmembrane helix</keyword>
<feature type="transmembrane region" description="Helical" evidence="1">
    <location>
        <begin position="260"/>
        <end position="282"/>
    </location>
</feature>
<dbReference type="PANTHER" id="PTHR38457">
    <property type="entry name" value="REGULATOR ABRB-RELATED"/>
    <property type="match status" value="1"/>
</dbReference>
<feature type="transmembrane region" description="Helical" evidence="1">
    <location>
        <begin position="228"/>
        <end position="248"/>
    </location>
</feature>